<feature type="region of interest" description="Disordered" evidence="2">
    <location>
        <begin position="252"/>
        <end position="273"/>
    </location>
</feature>
<feature type="region of interest" description="Disordered" evidence="2">
    <location>
        <begin position="1"/>
        <end position="32"/>
    </location>
</feature>
<dbReference type="AlphaFoldDB" id="A0A2I1P8L3"/>
<dbReference type="EMBL" id="PKIZ01000022">
    <property type="protein sequence ID" value="PKZ40950.1"/>
    <property type="molecule type" value="Genomic_DNA"/>
</dbReference>
<reference evidence="4 5" key="1">
    <citation type="submission" date="2017-12" db="EMBL/GenBank/DDBJ databases">
        <title>Phylogenetic diversity of female urinary microbiome.</title>
        <authorList>
            <person name="Thomas-White K."/>
            <person name="Wolfe A.J."/>
        </authorList>
    </citation>
    <scope>NUCLEOTIDE SEQUENCE [LARGE SCALE GENOMIC DNA]</scope>
    <source>
        <strain evidence="4 5">UMB1298</strain>
    </source>
</reference>
<feature type="coiled-coil region" evidence="1">
    <location>
        <begin position="394"/>
        <end position="490"/>
    </location>
</feature>
<dbReference type="OrthoDB" id="5105562at2"/>
<sequence length="729" mass="74965">MLRPRRGSVRIDPVAHRQRSSSVRTPHARRGGGRLAGGILAVSLAGSAVVPALAPASAVATPHGARPATTVVTGTRALPATQPMDLPDQLVDDAGVLKDEKGLQRELQQLRSEHGLQLFVVYVEEFTDSSGQAVDGETWAKQTFDASGLGSKDAILAVATDQRRYGMYGGTGTVSQAEGSTIETEYVEPALGKDDWDGAVEGAVRGFEDAATGDLAGGGGDSGAGGGTGFPVWLLAAPFLVGGVVMLTRMGRRGRRAPQPSTAPADAQGTGETTEQVAHRVSERLVQVDDAVRSADEEVRYSRAQFGAQATQEFEDAVQAARSRASEAFALKQQVDEALRSGATEESQRGTLERIDDLAGEALATLHAQGEKFEQLRDLEARAPEVLQGIPARADELEGRLPGAREQLRALQVSYDPRTLGTVAGNIEQAERLIASARQAATNGQKALTGSDRRTAVTAARTGEDALGQAADLLDQVDGARQTLENSQHELARAIGSISQDIADAERLRPGDAALAPLVDRARRAIAQAEGSHSGGDPLAALAELTAAEEAIDAALEPARTADDHRQRVAGTVGQRLTRLRAAHASVDEFIRTRRGAVGGRARTEISEAGRLLDAAEAQLGSDPQGAGGLLDQAERLIESARTAAEDDLQQGPFGGGPGGPFGGGYGGRRGGYGGIDVGSLVLGGILSGGFGGGGYGGGFGGGHSSGGGGGFGGIGDSSGGGFGGGGRF</sequence>
<dbReference type="Pfam" id="PF04536">
    <property type="entry name" value="TPM_phosphatase"/>
    <property type="match status" value="1"/>
</dbReference>
<accession>A0A2I1P8L3</accession>
<evidence type="ECO:0000313" key="4">
    <source>
        <dbReference type="EMBL" id="PKZ40950.1"/>
    </source>
</evidence>
<comment type="caution">
    <text evidence="4">The sequence shown here is derived from an EMBL/GenBank/DDBJ whole genome shotgun (WGS) entry which is preliminary data.</text>
</comment>
<evidence type="ECO:0000259" key="3">
    <source>
        <dbReference type="Pfam" id="PF04536"/>
    </source>
</evidence>
<evidence type="ECO:0000256" key="2">
    <source>
        <dbReference type="SAM" id="MobiDB-lite"/>
    </source>
</evidence>
<protein>
    <submittedName>
        <fullName evidence="4">TPM domain-containing protein</fullName>
    </submittedName>
</protein>
<dbReference type="Proteomes" id="UP000234206">
    <property type="component" value="Unassembled WGS sequence"/>
</dbReference>
<keyword evidence="5" id="KW-1185">Reference proteome</keyword>
<dbReference type="Gene3D" id="3.10.310.50">
    <property type="match status" value="1"/>
</dbReference>
<organism evidence="4 5">
    <name type="scientific">Kytococcus schroeteri</name>
    <dbReference type="NCBI Taxonomy" id="138300"/>
    <lineage>
        <taxon>Bacteria</taxon>
        <taxon>Bacillati</taxon>
        <taxon>Actinomycetota</taxon>
        <taxon>Actinomycetes</taxon>
        <taxon>Micrococcales</taxon>
        <taxon>Kytococcaceae</taxon>
        <taxon>Kytococcus</taxon>
    </lineage>
</organism>
<dbReference type="InterPro" id="IPR007621">
    <property type="entry name" value="TPM_dom"/>
</dbReference>
<evidence type="ECO:0000256" key="1">
    <source>
        <dbReference type="SAM" id="Coils"/>
    </source>
</evidence>
<name>A0A2I1P8L3_9MICO</name>
<gene>
    <name evidence="4" type="ORF">CYJ76_10135</name>
</gene>
<proteinExistence type="predicted"/>
<evidence type="ECO:0000313" key="5">
    <source>
        <dbReference type="Proteomes" id="UP000234206"/>
    </source>
</evidence>
<feature type="domain" description="TPM" evidence="3">
    <location>
        <begin position="91"/>
        <end position="208"/>
    </location>
</feature>
<keyword evidence="1" id="KW-0175">Coiled coil</keyword>